<dbReference type="EMBL" id="BT083638">
    <property type="protein sequence ID" value="ACR33991.1"/>
    <property type="molecule type" value="mRNA"/>
</dbReference>
<reference evidence="2" key="2">
    <citation type="submission" date="2012-06" db="EMBL/GenBank/DDBJ databases">
        <authorList>
            <person name="Yu Y."/>
            <person name="Currie J."/>
            <person name="Lomeli R."/>
            <person name="Angelova A."/>
            <person name="Collura K."/>
            <person name="Wissotski M."/>
            <person name="Campos D."/>
            <person name="Kudrna D."/>
            <person name="Golser W."/>
            <person name="Ashely E."/>
            <person name="Descour A."/>
            <person name="Fernandes J."/>
            <person name="Soderlund C."/>
            <person name="Walbot V."/>
        </authorList>
    </citation>
    <scope>NUCLEOTIDE SEQUENCE</scope>
    <source>
        <strain evidence="2">B73</strain>
    </source>
</reference>
<accession>C4IYJ1</accession>
<evidence type="ECO:0000313" key="2">
    <source>
        <dbReference type="EMBL" id="ACR33991.1"/>
    </source>
</evidence>
<feature type="compositionally biased region" description="Low complexity" evidence="1">
    <location>
        <begin position="30"/>
        <end position="48"/>
    </location>
</feature>
<name>C4IYJ1_MAIZE</name>
<organism evidence="2">
    <name type="scientific">Zea mays</name>
    <name type="common">Maize</name>
    <dbReference type="NCBI Taxonomy" id="4577"/>
    <lineage>
        <taxon>Eukaryota</taxon>
        <taxon>Viridiplantae</taxon>
        <taxon>Streptophyta</taxon>
        <taxon>Embryophyta</taxon>
        <taxon>Tracheophyta</taxon>
        <taxon>Spermatophyta</taxon>
        <taxon>Magnoliopsida</taxon>
        <taxon>Liliopsida</taxon>
        <taxon>Poales</taxon>
        <taxon>Poaceae</taxon>
        <taxon>PACMAD clade</taxon>
        <taxon>Panicoideae</taxon>
        <taxon>Andropogonodae</taxon>
        <taxon>Andropogoneae</taxon>
        <taxon>Tripsacinae</taxon>
        <taxon>Zea</taxon>
    </lineage>
</organism>
<feature type="compositionally biased region" description="Polar residues" evidence="1">
    <location>
        <begin position="55"/>
        <end position="73"/>
    </location>
</feature>
<reference evidence="2" key="1">
    <citation type="journal article" date="2009" name="PLoS Genet.">
        <title>Sequencing, mapping, and analysis of 27,455 maize full-length cDNAs.</title>
        <authorList>
            <person name="Soderlund C."/>
            <person name="Descour A."/>
            <person name="Kudrna D."/>
            <person name="Bomhoff M."/>
            <person name="Boyd L."/>
            <person name="Currie J."/>
            <person name="Angelova A."/>
            <person name="Collura K."/>
            <person name="Wissotski M."/>
            <person name="Ashley E."/>
            <person name="Morrow D."/>
            <person name="Fernandes J."/>
            <person name="Walbot V."/>
            <person name="Yu Y."/>
        </authorList>
    </citation>
    <scope>NUCLEOTIDE SEQUENCE</scope>
    <source>
        <strain evidence="2">B73</strain>
    </source>
</reference>
<dbReference type="AlphaFoldDB" id="C4IYJ1"/>
<protein>
    <submittedName>
        <fullName evidence="2">Uncharacterized protein</fullName>
    </submittedName>
</protein>
<feature type="region of interest" description="Disordered" evidence="1">
    <location>
        <begin position="30"/>
        <end position="82"/>
    </location>
</feature>
<proteinExistence type="evidence at transcript level"/>
<sequence>MVSAQYRGTEKPPPLLASDCVSVLAKDAGLSSRAPGAAASAWSGSLGRTGARRTLASTSSVSGSARNRTASTRQRTRAGTRPAGRSAWAWPCACSAWPCGK</sequence>
<evidence type="ECO:0000256" key="1">
    <source>
        <dbReference type="SAM" id="MobiDB-lite"/>
    </source>
</evidence>